<evidence type="ECO:0000313" key="1">
    <source>
        <dbReference type="EMBL" id="MBB6174956.1"/>
    </source>
</evidence>
<dbReference type="AlphaFoldDB" id="A0A7W9YPQ2"/>
<dbReference type="RefSeq" id="WP_184079330.1">
    <property type="nucleotide sequence ID" value="NZ_JACHDS010000001.1"/>
</dbReference>
<organism evidence="1 2">
    <name type="scientific">Nocardiopsis mwathae</name>
    <dbReference type="NCBI Taxonomy" id="1472723"/>
    <lineage>
        <taxon>Bacteria</taxon>
        <taxon>Bacillati</taxon>
        <taxon>Actinomycetota</taxon>
        <taxon>Actinomycetes</taxon>
        <taxon>Streptosporangiales</taxon>
        <taxon>Nocardiopsidaceae</taxon>
        <taxon>Nocardiopsis</taxon>
    </lineage>
</organism>
<sequence>MSHEETTAIERAMSAYLAAGAILTGPDGASWAREFRIDVHPHGATLTAVMCANDLDQGGKATEFLALSLLRAALPEWRLVFVDGMPTNTT</sequence>
<comment type="caution">
    <text evidence="1">The sequence shown here is derived from an EMBL/GenBank/DDBJ whole genome shotgun (WGS) entry which is preliminary data.</text>
</comment>
<name>A0A7W9YPQ2_9ACTN</name>
<evidence type="ECO:0000313" key="2">
    <source>
        <dbReference type="Proteomes" id="UP000546642"/>
    </source>
</evidence>
<protein>
    <submittedName>
        <fullName evidence="1">Uncharacterized protein</fullName>
    </submittedName>
</protein>
<dbReference type="EMBL" id="JACHDS010000001">
    <property type="protein sequence ID" value="MBB6174956.1"/>
    <property type="molecule type" value="Genomic_DNA"/>
</dbReference>
<accession>A0A7W9YPQ2</accession>
<proteinExistence type="predicted"/>
<keyword evidence="2" id="KW-1185">Reference proteome</keyword>
<dbReference type="Proteomes" id="UP000546642">
    <property type="component" value="Unassembled WGS sequence"/>
</dbReference>
<gene>
    <name evidence="1" type="ORF">HNR23_005016</name>
</gene>
<reference evidence="1 2" key="1">
    <citation type="submission" date="2020-08" db="EMBL/GenBank/DDBJ databases">
        <title>Sequencing the genomes of 1000 actinobacteria strains.</title>
        <authorList>
            <person name="Klenk H.-P."/>
        </authorList>
    </citation>
    <scope>NUCLEOTIDE SEQUENCE [LARGE SCALE GENOMIC DNA]</scope>
    <source>
        <strain evidence="1 2">DSM 46659</strain>
    </source>
</reference>